<organism evidence="1 2">
    <name type="scientific">Nocardia jiangsuensis</name>
    <dbReference type="NCBI Taxonomy" id="1691563"/>
    <lineage>
        <taxon>Bacteria</taxon>
        <taxon>Bacillati</taxon>
        <taxon>Actinomycetota</taxon>
        <taxon>Actinomycetes</taxon>
        <taxon>Mycobacteriales</taxon>
        <taxon>Nocardiaceae</taxon>
        <taxon>Nocardia</taxon>
    </lineage>
</organism>
<dbReference type="RefSeq" id="WP_378611780.1">
    <property type="nucleotide sequence ID" value="NZ_JBHSAX010000007.1"/>
</dbReference>
<reference evidence="2" key="1">
    <citation type="journal article" date="2019" name="Int. J. Syst. Evol. Microbiol.">
        <title>The Global Catalogue of Microorganisms (GCM) 10K type strain sequencing project: providing services to taxonomists for standard genome sequencing and annotation.</title>
        <authorList>
            <consortium name="The Broad Institute Genomics Platform"/>
            <consortium name="The Broad Institute Genome Sequencing Center for Infectious Disease"/>
            <person name="Wu L."/>
            <person name="Ma J."/>
        </authorList>
    </citation>
    <scope>NUCLEOTIDE SEQUENCE [LARGE SCALE GENOMIC DNA]</scope>
    <source>
        <strain evidence="2">CGMCC 4.7330</strain>
    </source>
</reference>
<dbReference type="Proteomes" id="UP001595696">
    <property type="component" value="Unassembled WGS sequence"/>
</dbReference>
<proteinExistence type="predicted"/>
<keyword evidence="2" id="KW-1185">Reference proteome</keyword>
<gene>
    <name evidence="1" type="ORF">ACFO0B_08545</name>
</gene>
<evidence type="ECO:0000313" key="1">
    <source>
        <dbReference type="EMBL" id="MFC3962035.1"/>
    </source>
</evidence>
<evidence type="ECO:0000313" key="2">
    <source>
        <dbReference type="Proteomes" id="UP001595696"/>
    </source>
</evidence>
<protein>
    <recommendedName>
        <fullName evidence="3">EcsC family protein</fullName>
    </recommendedName>
</protein>
<sequence>MLQKFLDKGVVAVLDRAAEVQTPLVARYAGFVRGRHPEETPDQLVRRIEKHYLVTVTASGVAAGLSAAVPGVGTLIGLAAAGADTLLFLEASTVFVVGAKEVSERSTGTVRGPLVSAVILGGAGAKALGTAGRSAKQWDTALANRLPVISKMSEGPVKRFVVQFLVKRGALAFGKVIPAGIGAVIGGVGNNALAREVIRNLHAAQKEPALVLDGARQNAEGGA</sequence>
<comment type="caution">
    <text evidence="1">The sequence shown here is derived from an EMBL/GenBank/DDBJ whole genome shotgun (WGS) entry which is preliminary data.</text>
</comment>
<evidence type="ECO:0008006" key="3">
    <source>
        <dbReference type="Google" id="ProtNLM"/>
    </source>
</evidence>
<dbReference type="EMBL" id="JBHSAX010000007">
    <property type="protein sequence ID" value="MFC3962035.1"/>
    <property type="molecule type" value="Genomic_DNA"/>
</dbReference>
<name>A0ABV8DQQ6_9NOCA</name>
<accession>A0ABV8DQQ6</accession>